<evidence type="ECO:0000259" key="1">
    <source>
        <dbReference type="Pfam" id="PF24308"/>
    </source>
</evidence>
<dbReference type="RefSeq" id="WP_114916468.1">
    <property type="nucleotide sequence ID" value="NZ_CP024848.1"/>
</dbReference>
<keyword evidence="3" id="KW-1185">Reference proteome</keyword>
<name>A0A345PGP5_9BACI</name>
<dbReference type="EMBL" id="CP024848">
    <property type="protein sequence ID" value="AXI09175.1"/>
    <property type="molecule type" value="Genomic_DNA"/>
</dbReference>
<evidence type="ECO:0000313" key="3">
    <source>
        <dbReference type="Proteomes" id="UP000253908"/>
    </source>
</evidence>
<proteinExistence type="predicted"/>
<dbReference type="KEGG" id="ocn:CUC15_09655"/>
<dbReference type="Proteomes" id="UP000253908">
    <property type="component" value="Chromosome"/>
</dbReference>
<dbReference type="InterPro" id="IPR055910">
    <property type="entry name" value="DUF7487"/>
</dbReference>
<dbReference type="AlphaFoldDB" id="A0A345PGP5"/>
<organism evidence="2 3">
    <name type="scientific">Oceanobacillus zhaokaii</name>
    <dbReference type="NCBI Taxonomy" id="2052660"/>
    <lineage>
        <taxon>Bacteria</taxon>
        <taxon>Bacillati</taxon>
        <taxon>Bacillota</taxon>
        <taxon>Bacilli</taxon>
        <taxon>Bacillales</taxon>
        <taxon>Bacillaceae</taxon>
        <taxon>Oceanobacillus</taxon>
    </lineage>
</organism>
<reference evidence="3" key="1">
    <citation type="submission" date="2017-11" db="EMBL/GenBank/DDBJ databases">
        <authorList>
            <person name="Zhu W."/>
        </authorList>
    </citation>
    <scope>NUCLEOTIDE SEQUENCE [LARGE SCALE GENOMIC DNA]</scope>
    <source>
        <strain evidence="3">160</strain>
    </source>
</reference>
<feature type="domain" description="DUF7487" evidence="1">
    <location>
        <begin position="92"/>
        <end position="214"/>
    </location>
</feature>
<evidence type="ECO:0000313" key="2">
    <source>
        <dbReference type="EMBL" id="AXI09175.1"/>
    </source>
</evidence>
<dbReference type="Pfam" id="PF24308">
    <property type="entry name" value="DUF7487"/>
    <property type="match status" value="1"/>
</dbReference>
<sequence length="360" mass="42585">MLVIPQFVKMKWHQRYRQYYESKGYLFTFYRDEFVVSVEHLPISSNKYVKVLCDYCLNKGLTTIKEEPYQTYIRNKKGIIKKDCCNDCKPLKVKESNLLVYGKESTNQVDQIREKQKKTNLIRYGGENVMASSKIRQKVKHTNLQRYGTKAPAQNEKVKNKMAQTNLIKYGSISPSSNQEVREKQKASMKLKYGVEYGMQNKDIHEKARRTLYLNGKAPTSKQQKYIRDIVGGLLNYPFKNYSLDIAKPEEKIYIECDFGGHWLQIKLGNKSLEVFEADERKRFYCLYRAGWKIVRFISRKDKVPTKDKVIEMMEYANEYLKNEHSWIHFDLDKGLVINSKGEFSYEIGRVYYPYQLNLK</sequence>
<gene>
    <name evidence="2" type="ORF">CUC15_09655</name>
</gene>
<accession>A0A345PGP5</accession>
<dbReference type="OrthoDB" id="2943944at2"/>
<protein>
    <recommendedName>
        <fullName evidence="1">DUF7487 domain-containing protein</fullName>
    </recommendedName>
</protein>